<comment type="similarity">
    <text evidence="5">Belongs to the SAT4 family.</text>
</comment>
<keyword evidence="10" id="KW-1185">Reference proteome</keyword>
<feature type="transmembrane region" description="Helical" evidence="7">
    <location>
        <begin position="130"/>
        <end position="150"/>
    </location>
</feature>
<feature type="region of interest" description="Disordered" evidence="6">
    <location>
        <begin position="281"/>
        <end position="342"/>
    </location>
</feature>
<evidence type="ECO:0000256" key="1">
    <source>
        <dbReference type="ARBA" id="ARBA00004141"/>
    </source>
</evidence>
<dbReference type="OrthoDB" id="3529975at2759"/>
<evidence type="ECO:0000256" key="3">
    <source>
        <dbReference type="ARBA" id="ARBA00022989"/>
    </source>
</evidence>
<evidence type="ECO:0000256" key="4">
    <source>
        <dbReference type="ARBA" id="ARBA00023136"/>
    </source>
</evidence>
<protein>
    <recommendedName>
        <fullName evidence="8">Rhodopsin domain-containing protein</fullName>
    </recommendedName>
</protein>
<dbReference type="PANTHER" id="PTHR33048:SF64">
    <property type="entry name" value="INTEGRAL MEMBRANE PROTEIN"/>
    <property type="match status" value="1"/>
</dbReference>
<comment type="caution">
    <text evidence="9">The sequence shown here is derived from an EMBL/GenBank/DDBJ whole genome shotgun (WGS) entry which is preliminary data.</text>
</comment>
<proteinExistence type="inferred from homology"/>
<feature type="domain" description="Rhodopsin" evidence="8">
    <location>
        <begin position="35"/>
        <end position="269"/>
    </location>
</feature>
<gene>
    <name evidence="9" type="ORF">B0I36DRAFT_377295</name>
</gene>
<dbReference type="InterPro" id="IPR049326">
    <property type="entry name" value="Rhodopsin_dom_fungi"/>
</dbReference>
<accession>A0A9P9BKN9</accession>
<evidence type="ECO:0000313" key="10">
    <source>
        <dbReference type="Proteomes" id="UP000756346"/>
    </source>
</evidence>
<feature type="transmembrane region" description="Helical" evidence="7">
    <location>
        <begin position="170"/>
        <end position="197"/>
    </location>
</feature>
<feature type="transmembrane region" description="Helical" evidence="7">
    <location>
        <begin position="94"/>
        <end position="118"/>
    </location>
</feature>
<dbReference type="InterPro" id="IPR052337">
    <property type="entry name" value="SAT4-like"/>
</dbReference>
<name>A0A9P9BKN9_9PEZI</name>
<feature type="transmembrane region" description="Helical" evidence="7">
    <location>
        <begin position="209"/>
        <end position="227"/>
    </location>
</feature>
<keyword evidence="2 7" id="KW-0812">Transmembrane</keyword>
<dbReference type="Pfam" id="PF20684">
    <property type="entry name" value="Fung_rhodopsin"/>
    <property type="match status" value="1"/>
</dbReference>
<feature type="transmembrane region" description="Helical" evidence="7">
    <location>
        <begin position="51"/>
        <end position="74"/>
    </location>
</feature>
<comment type="subcellular location">
    <subcellularLocation>
        <location evidence="1">Membrane</location>
        <topology evidence="1">Multi-pass membrane protein</topology>
    </subcellularLocation>
</comment>
<dbReference type="PANTHER" id="PTHR33048">
    <property type="entry name" value="PTH11-LIKE INTEGRAL MEMBRANE PROTEIN (AFU_ORTHOLOGUE AFUA_5G11245)"/>
    <property type="match status" value="1"/>
</dbReference>
<evidence type="ECO:0000256" key="7">
    <source>
        <dbReference type="SAM" id="Phobius"/>
    </source>
</evidence>
<dbReference type="Proteomes" id="UP000756346">
    <property type="component" value="Unassembled WGS sequence"/>
</dbReference>
<evidence type="ECO:0000313" key="9">
    <source>
        <dbReference type="EMBL" id="KAH7021449.1"/>
    </source>
</evidence>
<dbReference type="AlphaFoldDB" id="A0A9P9BKN9"/>
<dbReference type="RefSeq" id="XP_046007650.1">
    <property type="nucleotide sequence ID" value="XM_046160543.1"/>
</dbReference>
<feature type="transmembrane region" description="Helical" evidence="7">
    <location>
        <begin position="20"/>
        <end position="39"/>
    </location>
</feature>
<organism evidence="9 10">
    <name type="scientific">Microdochium trichocladiopsis</name>
    <dbReference type="NCBI Taxonomy" id="1682393"/>
    <lineage>
        <taxon>Eukaryota</taxon>
        <taxon>Fungi</taxon>
        <taxon>Dikarya</taxon>
        <taxon>Ascomycota</taxon>
        <taxon>Pezizomycotina</taxon>
        <taxon>Sordariomycetes</taxon>
        <taxon>Xylariomycetidae</taxon>
        <taxon>Xylariales</taxon>
        <taxon>Microdochiaceae</taxon>
        <taxon>Microdochium</taxon>
    </lineage>
</organism>
<dbReference type="GO" id="GO:0016020">
    <property type="term" value="C:membrane"/>
    <property type="evidence" value="ECO:0007669"/>
    <property type="project" value="UniProtKB-SubCell"/>
</dbReference>
<sequence length="367" mass="40167">MSWTYNTPEGTPNDGPKLTAIATVFTVLSFLILVLRFYVRGVMIKAIGTDDYVLVITWIAACGFAVITILQSKWGLGLKFVEDMPLENIYNFGLLQYMGAPFYITSILGFKLSLLLSYLRFMTAGAVRTATIVVAVLCCLFHLSFLLVQLNLCQPVAKQWDPAIMDGQCIVAVPFYTSMASLTIVFDVAVMLLPFPVLLKSQIQARKKLVLLGLFALGVFITIIQIIRIQTIRNLANYLDSSGLIMWSTVENNLGIMVASVPTLAPLFKSFAEKSRSGYYKNTSDQAKAGSKYGMHSWRDGDGGSRSGVHNGSQSHSNKVSGGRTKGGLSPEDSQERIWAVGSSTITKKTDIIISRELRGGRGSDST</sequence>
<dbReference type="GeneID" id="70190089"/>
<evidence type="ECO:0000256" key="2">
    <source>
        <dbReference type="ARBA" id="ARBA00022692"/>
    </source>
</evidence>
<dbReference type="EMBL" id="JAGTJQ010000010">
    <property type="protein sequence ID" value="KAH7021449.1"/>
    <property type="molecule type" value="Genomic_DNA"/>
</dbReference>
<keyword evidence="4 7" id="KW-0472">Membrane</keyword>
<evidence type="ECO:0000259" key="8">
    <source>
        <dbReference type="Pfam" id="PF20684"/>
    </source>
</evidence>
<reference evidence="9" key="1">
    <citation type="journal article" date="2021" name="Nat. Commun.">
        <title>Genetic determinants of endophytism in the Arabidopsis root mycobiome.</title>
        <authorList>
            <person name="Mesny F."/>
            <person name="Miyauchi S."/>
            <person name="Thiergart T."/>
            <person name="Pickel B."/>
            <person name="Atanasova L."/>
            <person name="Karlsson M."/>
            <person name="Huettel B."/>
            <person name="Barry K.W."/>
            <person name="Haridas S."/>
            <person name="Chen C."/>
            <person name="Bauer D."/>
            <person name="Andreopoulos W."/>
            <person name="Pangilinan J."/>
            <person name="LaButti K."/>
            <person name="Riley R."/>
            <person name="Lipzen A."/>
            <person name="Clum A."/>
            <person name="Drula E."/>
            <person name="Henrissat B."/>
            <person name="Kohler A."/>
            <person name="Grigoriev I.V."/>
            <person name="Martin F.M."/>
            <person name="Hacquard S."/>
        </authorList>
    </citation>
    <scope>NUCLEOTIDE SEQUENCE</scope>
    <source>
        <strain evidence="9">MPI-CAGE-CH-0230</strain>
    </source>
</reference>
<feature type="compositionally biased region" description="Polar residues" evidence="6">
    <location>
        <begin position="310"/>
        <end position="320"/>
    </location>
</feature>
<evidence type="ECO:0000256" key="5">
    <source>
        <dbReference type="ARBA" id="ARBA00038359"/>
    </source>
</evidence>
<keyword evidence="3 7" id="KW-1133">Transmembrane helix</keyword>
<evidence type="ECO:0000256" key="6">
    <source>
        <dbReference type="SAM" id="MobiDB-lite"/>
    </source>
</evidence>